<dbReference type="AlphaFoldDB" id="A0A9D1KDV8"/>
<name>A0A9D1KDV8_9BACT</name>
<dbReference type="PANTHER" id="PTHR45436:SF5">
    <property type="entry name" value="SENSOR HISTIDINE KINASE TRCS"/>
    <property type="match status" value="1"/>
</dbReference>
<comment type="catalytic activity">
    <reaction evidence="1">
        <text>ATP + protein L-histidine = ADP + protein N-phospho-L-histidine.</text>
        <dbReference type="EC" id="2.7.13.3"/>
    </reaction>
</comment>
<dbReference type="PROSITE" id="PS50109">
    <property type="entry name" value="HIS_KIN"/>
    <property type="match status" value="1"/>
</dbReference>
<dbReference type="InterPro" id="IPR050428">
    <property type="entry name" value="TCS_sensor_his_kinase"/>
</dbReference>
<reference evidence="10" key="1">
    <citation type="submission" date="2020-10" db="EMBL/GenBank/DDBJ databases">
        <authorList>
            <person name="Gilroy R."/>
        </authorList>
    </citation>
    <scope>NUCLEOTIDE SEQUENCE</scope>
    <source>
        <strain evidence="10">21143</strain>
    </source>
</reference>
<dbReference type="Gene3D" id="3.30.565.10">
    <property type="entry name" value="Histidine kinase-like ATPase, C-terminal domain"/>
    <property type="match status" value="1"/>
</dbReference>
<keyword evidence="8" id="KW-0472">Membrane</keyword>
<feature type="domain" description="Histidine kinase" evidence="9">
    <location>
        <begin position="222"/>
        <end position="423"/>
    </location>
</feature>
<keyword evidence="3" id="KW-0597">Phosphoprotein</keyword>
<dbReference type="CDD" id="cd00082">
    <property type="entry name" value="HisKA"/>
    <property type="match status" value="1"/>
</dbReference>
<evidence type="ECO:0000313" key="11">
    <source>
        <dbReference type="Proteomes" id="UP000886722"/>
    </source>
</evidence>
<proteinExistence type="predicted"/>
<dbReference type="SUPFAM" id="SSF55874">
    <property type="entry name" value="ATPase domain of HSP90 chaperone/DNA topoisomerase II/histidine kinase"/>
    <property type="match status" value="1"/>
</dbReference>
<dbReference type="EMBL" id="DVKT01000065">
    <property type="protein sequence ID" value="HIT40105.1"/>
    <property type="molecule type" value="Genomic_DNA"/>
</dbReference>
<evidence type="ECO:0000256" key="2">
    <source>
        <dbReference type="ARBA" id="ARBA00012438"/>
    </source>
</evidence>
<dbReference type="Pfam" id="PF00512">
    <property type="entry name" value="HisKA"/>
    <property type="match status" value="1"/>
</dbReference>
<keyword evidence="6 10" id="KW-0418">Kinase</keyword>
<evidence type="ECO:0000256" key="5">
    <source>
        <dbReference type="ARBA" id="ARBA00022692"/>
    </source>
</evidence>
<gene>
    <name evidence="10" type="ORF">IAD06_08755</name>
</gene>
<evidence type="ECO:0000256" key="7">
    <source>
        <dbReference type="ARBA" id="ARBA00022989"/>
    </source>
</evidence>
<dbReference type="PANTHER" id="PTHR45436">
    <property type="entry name" value="SENSOR HISTIDINE KINASE YKOH"/>
    <property type="match status" value="1"/>
</dbReference>
<dbReference type="GO" id="GO:0000155">
    <property type="term" value="F:phosphorelay sensor kinase activity"/>
    <property type="evidence" value="ECO:0007669"/>
    <property type="project" value="InterPro"/>
</dbReference>
<feature type="transmembrane region" description="Helical" evidence="8">
    <location>
        <begin position="137"/>
        <end position="160"/>
    </location>
</feature>
<dbReference type="InterPro" id="IPR005467">
    <property type="entry name" value="His_kinase_dom"/>
</dbReference>
<evidence type="ECO:0000313" key="10">
    <source>
        <dbReference type="EMBL" id="HIT40105.1"/>
    </source>
</evidence>
<protein>
    <recommendedName>
        <fullName evidence="2">histidine kinase</fullName>
        <ecNumber evidence="2">2.7.13.3</ecNumber>
    </recommendedName>
</protein>
<dbReference type="SUPFAM" id="SSF47384">
    <property type="entry name" value="Homodimeric domain of signal transducing histidine kinase"/>
    <property type="match status" value="1"/>
</dbReference>
<dbReference type="SMART" id="SM00387">
    <property type="entry name" value="HATPase_c"/>
    <property type="match status" value="1"/>
</dbReference>
<keyword evidence="5 8" id="KW-0812">Transmembrane</keyword>
<dbReference type="Proteomes" id="UP000886722">
    <property type="component" value="Unassembled WGS sequence"/>
</dbReference>
<dbReference type="SMART" id="SM00388">
    <property type="entry name" value="HisKA"/>
    <property type="match status" value="1"/>
</dbReference>
<dbReference type="InterPro" id="IPR036890">
    <property type="entry name" value="HATPase_C_sf"/>
</dbReference>
<dbReference type="GO" id="GO:0005886">
    <property type="term" value="C:plasma membrane"/>
    <property type="evidence" value="ECO:0007669"/>
    <property type="project" value="TreeGrafter"/>
</dbReference>
<reference evidence="10" key="2">
    <citation type="journal article" date="2021" name="PeerJ">
        <title>Extensive microbial diversity within the chicken gut microbiome revealed by metagenomics and culture.</title>
        <authorList>
            <person name="Gilroy R."/>
            <person name="Ravi A."/>
            <person name="Getino M."/>
            <person name="Pursley I."/>
            <person name="Horton D.L."/>
            <person name="Alikhan N.F."/>
            <person name="Baker D."/>
            <person name="Gharbi K."/>
            <person name="Hall N."/>
            <person name="Watson M."/>
            <person name="Adriaenssens E.M."/>
            <person name="Foster-Nyarko E."/>
            <person name="Jarju S."/>
            <person name="Secka A."/>
            <person name="Antonio M."/>
            <person name="Oren A."/>
            <person name="Chaudhuri R.R."/>
            <person name="La Ragione R."/>
            <person name="Hildebrand F."/>
            <person name="Pallen M.J."/>
        </authorList>
    </citation>
    <scope>NUCLEOTIDE SEQUENCE</scope>
    <source>
        <strain evidence="10">21143</strain>
    </source>
</reference>
<keyword evidence="7 8" id="KW-1133">Transmembrane helix</keyword>
<evidence type="ECO:0000256" key="1">
    <source>
        <dbReference type="ARBA" id="ARBA00000085"/>
    </source>
</evidence>
<dbReference type="InterPro" id="IPR003594">
    <property type="entry name" value="HATPase_dom"/>
</dbReference>
<evidence type="ECO:0000256" key="4">
    <source>
        <dbReference type="ARBA" id="ARBA00022679"/>
    </source>
</evidence>
<accession>A0A9D1KDV8</accession>
<comment type="caution">
    <text evidence="10">The sequence shown here is derived from an EMBL/GenBank/DDBJ whole genome shotgun (WGS) entry which is preliminary data.</text>
</comment>
<dbReference type="Pfam" id="PF02518">
    <property type="entry name" value="HATPase_c"/>
    <property type="match status" value="1"/>
</dbReference>
<organism evidence="10 11">
    <name type="scientific">Candidatus Caccoplasma intestinavium</name>
    <dbReference type="NCBI Taxonomy" id="2840716"/>
    <lineage>
        <taxon>Bacteria</taxon>
        <taxon>Pseudomonadati</taxon>
        <taxon>Bacteroidota</taxon>
        <taxon>Bacteroidia</taxon>
        <taxon>Bacteroidales</taxon>
        <taxon>Bacteroidaceae</taxon>
        <taxon>Bacteroidaceae incertae sedis</taxon>
        <taxon>Candidatus Caccoplasma</taxon>
    </lineage>
</organism>
<evidence type="ECO:0000259" key="9">
    <source>
        <dbReference type="PROSITE" id="PS50109"/>
    </source>
</evidence>
<dbReference type="InterPro" id="IPR003661">
    <property type="entry name" value="HisK_dim/P_dom"/>
</dbReference>
<keyword evidence="4" id="KW-0808">Transferase</keyword>
<dbReference type="InterPro" id="IPR036097">
    <property type="entry name" value="HisK_dim/P_sf"/>
</dbReference>
<evidence type="ECO:0000256" key="3">
    <source>
        <dbReference type="ARBA" id="ARBA00022553"/>
    </source>
</evidence>
<sequence length="423" mass="49032">MKLIYRIALRLSLFLVPLMALWATLFYFTMVDEINEEADDALDDYSEMIIIRMLAGRELPALNSGSNNSYSIVPVDETYADTHPHIKYYDAEVYIPEKEETEPARILTIIFQDNDENYYELKVATPTFEKDDLRQAILFWVILLYLSLLITTLALTMWVFHRSMRPLYELLHWLDRYTPGQKNNPVPNDTHIREFAKLNTAAQKAVDRVENAFDQQKQFIGNASHELQTPLAVLGTRIEWLLDQTQPSERQTEELLKMQRSLSHIIRLNKTLLLLTKIENGQFPENSTIDLRAVVQEQTDLYNEIYASRNLSCYVNISGEFTVKMNESLASTLINNLLKNAFIHSEAGSKIIISMQDQTLTISNDGTKQLDATQIFNRFYQGEKKEGSTGLGLALVKAVCRYYHLNLEYRFNKDRHYFSVTWP</sequence>
<dbReference type="EC" id="2.7.13.3" evidence="2"/>
<evidence type="ECO:0000256" key="6">
    <source>
        <dbReference type="ARBA" id="ARBA00022777"/>
    </source>
</evidence>
<evidence type="ECO:0000256" key="8">
    <source>
        <dbReference type="SAM" id="Phobius"/>
    </source>
</evidence>
<feature type="transmembrane region" description="Helical" evidence="8">
    <location>
        <begin position="7"/>
        <end position="28"/>
    </location>
</feature>
<dbReference type="Gene3D" id="1.10.287.130">
    <property type="match status" value="1"/>
</dbReference>